<dbReference type="AlphaFoldDB" id="A0A938XSQ5"/>
<organism evidence="1 2">
    <name type="scientific">Halanaerobacter jeridensis</name>
    <dbReference type="NCBI Taxonomy" id="706427"/>
    <lineage>
        <taxon>Bacteria</taxon>
        <taxon>Bacillati</taxon>
        <taxon>Bacillota</taxon>
        <taxon>Clostridia</taxon>
        <taxon>Halanaerobiales</taxon>
        <taxon>Halobacteroidaceae</taxon>
        <taxon>Halanaerobacter</taxon>
    </lineage>
</organism>
<dbReference type="RefSeq" id="WP_204700339.1">
    <property type="nucleotide sequence ID" value="NZ_JAFBDQ010000002.1"/>
</dbReference>
<evidence type="ECO:0000313" key="1">
    <source>
        <dbReference type="EMBL" id="MBM7555611.1"/>
    </source>
</evidence>
<proteinExistence type="predicted"/>
<reference evidence="1" key="1">
    <citation type="submission" date="2021-01" db="EMBL/GenBank/DDBJ databases">
        <title>Genomic Encyclopedia of Type Strains, Phase IV (KMG-IV): sequencing the most valuable type-strain genomes for metagenomic binning, comparative biology and taxonomic classification.</title>
        <authorList>
            <person name="Goeker M."/>
        </authorList>
    </citation>
    <scope>NUCLEOTIDE SEQUENCE</scope>
    <source>
        <strain evidence="1">DSM 23230</strain>
    </source>
</reference>
<evidence type="ECO:0000313" key="2">
    <source>
        <dbReference type="Proteomes" id="UP000774000"/>
    </source>
</evidence>
<comment type="caution">
    <text evidence="1">The sequence shown here is derived from an EMBL/GenBank/DDBJ whole genome shotgun (WGS) entry which is preliminary data.</text>
</comment>
<name>A0A938XSQ5_9FIRM</name>
<sequence>MVSIISCFGNLNFIYWLRKKEFKSERVEVDEFKKVAVGEKLPGFAISLKNGGNLDLKDFTGDFIIILISNQVADEFGSQVIVDEEHGELAQPILDKEGHLTSICELKLAKTGFGIEIVYTSEEYYLKNSLLIIANSESRITKLYKNVKLGDVKEIINNIDKFIVEEK</sequence>
<accession>A0A938XSQ5</accession>
<dbReference type="EMBL" id="JAFBDQ010000002">
    <property type="protein sequence ID" value="MBM7555611.1"/>
    <property type="molecule type" value="Genomic_DNA"/>
</dbReference>
<gene>
    <name evidence="1" type="ORF">JOC47_000436</name>
</gene>
<keyword evidence="2" id="KW-1185">Reference proteome</keyword>
<dbReference type="Proteomes" id="UP000774000">
    <property type="component" value="Unassembled WGS sequence"/>
</dbReference>
<protein>
    <submittedName>
        <fullName evidence="1">Uncharacterized protein</fullName>
    </submittedName>
</protein>